<accession>A0A1Z4LTS9</accession>
<reference evidence="2 3" key="1">
    <citation type="submission" date="2017-06" db="EMBL/GenBank/DDBJ databases">
        <title>Genome sequencing of cyanobaciteial culture collection at National Institute for Environmental Studies (NIES).</title>
        <authorList>
            <person name="Hirose Y."/>
            <person name="Shimura Y."/>
            <person name="Fujisawa T."/>
            <person name="Nakamura Y."/>
            <person name="Kawachi M."/>
        </authorList>
    </citation>
    <scope>NUCLEOTIDE SEQUENCE [LARGE SCALE GENOMIC DNA]</scope>
    <source>
        <strain evidence="2 3">NIES-267</strain>
    </source>
</reference>
<evidence type="ECO:0000259" key="1">
    <source>
        <dbReference type="Pfam" id="PF02441"/>
    </source>
</evidence>
<dbReference type="Pfam" id="PF02441">
    <property type="entry name" value="Flavoprotein"/>
    <property type="match status" value="1"/>
</dbReference>
<keyword evidence="3" id="KW-1185">Reference proteome</keyword>
<dbReference type="OrthoDB" id="9802554at2"/>
<dbReference type="Gene3D" id="3.40.50.1950">
    <property type="entry name" value="Flavin prenyltransferase-like"/>
    <property type="match status" value="1"/>
</dbReference>
<dbReference type="GO" id="GO:0003824">
    <property type="term" value="F:catalytic activity"/>
    <property type="evidence" value="ECO:0007669"/>
    <property type="project" value="InterPro"/>
</dbReference>
<organism evidence="2 3">
    <name type="scientific">Calothrix parasitica NIES-267</name>
    <dbReference type="NCBI Taxonomy" id="1973488"/>
    <lineage>
        <taxon>Bacteria</taxon>
        <taxon>Bacillati</taxon>
        <taxon>Cyanobacteriota</taxon>
        <taxon>Cyanophyceae</taxon>
        <taxon>Nostocales</taxon>
        <taxon>Calotrichaceae</taxon>
        <taxon>Calothrix</taxon>
    </lineage>
</organism>
<evidence type="ECO:0000313" key="2">
    <source>
        <dbReference type="EMBL" id="BAY84639.1"/>
    </source>
</evidence>
<dbReference type="Proteomes" id="UP000218418">
    <property type="component" value="Chromosome"/>
</dbReference>
<dbReference type="SUPFAM" id="SSF52507">
    <property type="entry name" value="Homo-oligomeric flavin-containing Cys decarboxylases, HFCD"/>
    <property type="match status" value="1"/>
</dbReference>
<dbReference type="InterPro" id="IPR003382">
    <property type="entry name" value="Flavoprotein"/>
</dbReference>
<protein>
    <recommendedName>
        <fullName evidence="1">Flavoprotein domain-containing protein</fullName>
    </recommendedName>
</protein>
<sequence>MVLSPQQIHNIPGNHPILNYAQPPLDSFPFGTMLIALCTFNTFNKLALGIADNLAMSMLADAIDAGCSTFIAPSINYGLWKHPQVKVNETLR</sequence>
<dbReference type="AlphaFoldDB" id="A0A1Z4LTS9"/>
<evidence type="ECO:0000313" key="3">
    <source>
        <dbReference type="Proteomes" id="UP000218418"/>
    </source>
</evidence>
<feature type="domain" description="Flavoprotein" evidence="1">
    <location>
        <begin position="31"/>
        <end position="86"/>
    </location>
</feature>
<proteinExistence type="predicted"/>
<dbReference type="EMBL" id="AP018227">
    <property type="protein sequence ID" value="BAY84639.1"/>
    <property type="molecule type" value="Genomic_DNA"/>
</dbReference>
<dbReference type="InterPro" id="IPR036551">
    <property type="entry name" value="Flavin_trans-like"/>
</dbReference>
<name>A0A1Z4LTS9_9CYAN</name>
<gene>
    <name evidence="2" type="ORF">NIES267_41350</name>
</gene>